<dbReference type="InterPro" id="IPR023179">
    <property type="entry name" value="GTP-bd_ortho_bundle_sf"/>
</dbReference>
<dbReference type="GO" id="GO:0005525">
    <property type="term" value="F:GTP binding"/>
    <property type="evidence" value="ECO:0007669"/>
    <property type="project" value="UniProtKB-KW"/>
</dbReference>
<protein>
    <recommendedName>
        <fullName evidence="3">CP-type G domain-containing protein</fullName>
    </recommendedName>
</protein>
<dbReference type="PANTHER" id="PTHR45782:SF4">
    <property type="entry name" value="MITOCHONDRIAL RIBOSOME-ASSOCIATED GTPASE 1"/>
    <property type="match status" value="1"/>
</dbReference>
<feature type="domain" description="CP-type G" evidence="3">
    <location>
        <begin position="57"/>
        <end position="227"/>
    </location>
</feature>
<sequence length="372" mass="41413">MAAAGVRGLSELRNRLKQQCGCKIRSWISSRHYAGDSNLIEGSEAINWYPGHMVSATRNIREQIRSADFVLEIRDARIPLSSANQELQEILNRKKRLIVLNKMDLANPNMALKWKEYFESIGQNHIFVNAHHSKTVRKMLEMARTQLQSAIAKEPTLLVMVLGIPNVGKSCLINSMSNITRGNFSVQEQPKRAKVGPLPGVTRHVAGFKIGERPSTYVLDTPGVLVPNIENIETGMKLALTGAVKDTVIGEERLARYLLSVLNSRSAHLHWKSGFIKPTATATDSLSGVRDLLASSCLKFDGSLENIEDMESLVDVQMGLLRKFFHVPVELGDAGLERVSKHLLDLYRRGKLGQYTLDIVPGKDSKILKVKL</sequence>
<dbReference type="PROSITE" id="PS51721">
    <property type="entry name" value="G_CP"/>
    <property type="match status" value="1"/>
</dbReference>
<dbReference type="Pfam" id="PF01926">
    <property type="entry name" value="MMR_HSR1"/>
    <property type="match status" value="1"/>
</dbReference>
<dbReference type="InterPro" id="IPR006073">
    <property type="entry name" value="GTP-bd"/>
</dbReference>
<dbReference type="Proteomes" id="UP001605036">
    <property type="component" value="Unassembled WGS sequence"/>
</dbReference>
<dbReference type="InterPro" id="IPR030378">
    <property type="entry name" value="G_CP_dom"/>
</dbReference>
<dbReference type="CDD" id="cd01856">
    <property type="entry name" value="YlqF"/>
    <property type="match status" value="1"/>
</dbReference>
<dbReference type="Gene3D" id="3.40.50.300">
    <property type="entry name" value="P-loop containing nucleotide triphosphate hydrolases"/>
    <property type="match status" value="1"/>
</dbReference>
<proteinExistence type="predicted"/>
<gene>
    <name evidence="4" type="ORF">R1flu_009484</name>
</gene>
<keyword evidence="2" id="KW-0342">GTP-binding</keyword>
<dbReference type="SUPFAM" id="SSF52540">
    <property type="entry name" value="P-loop containing nucleoside triphosphate hydrolases"/>
    <property type="match status" value="1"/>
</dbReference>
<evidence type="ECO:0000256" key="1">
    <source>
        <dbReference type="ARBA" id="ARBA00022741"/>
    </source>
</evidence>
<keyword evidence="5" id="KW-1185">Reference proteome</keyword>
<dbReference type="PANTHER" id="PTHR45782">
    <property type="entry name" value="MITOCHONDRIAL RIBOSOME-ASSOCIATED GTPASE 1"/>
    <property type="match status" value="1"/>
</dbReference>
<dbReference type="EMBL" id="JBHFFA010000002">
    <property type="protein sequence ID" value="KAL2641897.1"/>
    <property type="molecule type" value="Genomic_DNA"/>
</dbReference>
<dbReference type="InterPro" id="IPR019991">
    <property type="entry name" value="GTP-bd_ribosome_bgen"/>
</dbReference>
<dbReference type="InterPro" id="IPR027417">
    <property type="entry name" value="P-loop_NTPase"/>
</dbReference>
<comment type="caution">
    <text evidence="4">The sequence shown here is derived from an EMBL/GenBank/DDBJ whole genome shotgun (WGS) entry which is preliminary data.</text>
</comment>
<dbReference type="NCBIfam" id="TIGR03596">
    <property type="entry name" value="GTPase_YlqF"/>
    <property type="match status" value="1"/>
</dbReference>
<accession>A0ABD1Z6E1</accession>
<evidence type="ECO:0000256" key="2">
    <source>
        <dbReference type="ARBA" id="ARBA00023134"/>
    </source>
</evidence>
<evidence type="ECO:0000259" key="3">
    <source>
        <dbReference type="PROSITE" id="PS51721"/>
    </source>
</evidence>
<dbReference type="AlphaFoldDB" id="A0ABD1Z6E1"/>
<reference evidence="4 5" key="1">
    <citation type="submission" date="2024-09" db="EMBL/GenBank/DDBJ databases">
        <title>Chromosome-scale assembly of Riccia fluitans.</title>
        <authorList>
            <person name="Paukszto L."/>
            <person name="Sawicki J."/>
            <person name="Karawczyk K."/>
            <person name="Piernik-Szablinska J."/>
            <person name="Szczecinska M."/>
            <person name="Mazdziarz M."/>
        </authorList>
    </citation>
    <scope>NUCLEOTIDE SEQUENCE [LARGE SCALE GENOMIC DNA]</scope>
    <source>
        <strain evidence="4">Rf_01</strain>
        <tissue evidence="4">Aerial parts of the thallus</tissue>
    </source>
</reference>
<evidence type="ECO:0000313" key="5">
    <source>
        <dbReference type="Proteomes" id="UP001605036"/>
    </source>
</evidence>
<name>A0ABD1Z6E1_9MARC</name>
<dbReference type="Gene3D" id="1.10.1580.10">
    <property type="match status" value="1"/>
</dbReference>
<keyword evidence="1" id="KW-0547">Nucleotide-binding</keyword>
<evidence type="ECO:0000313" key="4">
    <source>
        <dbReference type="EMBL" id="KAL2641897.1"/>
    </source>
</evidence>
<organism evidence="4 5">
    <name type="scientific">Riccia fluitans</name>
    <dbReference type="NCBI Taxonomy" id="41844"/>
    <lineage>
        <taxon>Eukaryota</taxon>
        <taxon>Viridiplantae</taxon>
        <taxon>Streptophyta</taxon>
        <taxon>Embryophyta</taxon>
        <taxon>Marchantiophyta</taxon>
        <taxon>Marchantiopsida</taxon>
        <taxon>Marchantiidae</taxon>
        <taxon>Marchantiales</taxon>
        <taxon>Ricciaceae</taxon>
        <taxon>Riccia</taxon>
    </lineage>
</organism>